<dbReference type="InterPro" id="IPR022790">
    <property type="entry name" value="GH26_dom"/>
</dbReference>
<evidence type="ECO:0000256" key="4">
    <source>
        <dbReference type="PROSITE-ProRule" id="PRU01100"/>
    </source>
</evidence>
<evidence type="ECO:0000259" key="7">
    <source>
        <dbReference type="PROSITE" id="PS51764"/>
    </source>
</evidence>
<feature type="domain" description="GH26" evidence="7">
    <location>
        <begin position="191"/>
        <end position="487"/>
    </location>
</feature>
<evidence type="ECO:0000256" key="5">
    <source>
        <dbReference type="SAM" id="SignalP"/>
    </source>
</evidence>
<dbReference type="AlphaFoldDB" id="F8FE11"/>
<dbReference type="PATRIC" id="fig|1036673.3.peg.4308"/>
<evidence type="ECO:0000259" key="6">
    <source>
        <dbReference type="PROSITE" id="PS50206"/>
    </source>
</evidence>
<dbReference type="CDD" id="cd04086">
    <property type="entry name" value="CBM35_mannanase-like"/>
    <property type="match status" value="1"/>
</dbReference>
<dbReference type="InterPro" id="IPR000805">
    <property type="entry name" value="Glyco_hydro_26"/>
</dbReference>
<feature type="active site" description="Proton donor" evidence="4">
    <location>
        <position position="343"/>
    </location>
</feature>
<dbReference type="Gene3D" id="3.20.20.80">
    <property type="entry name" value="Glycosidases"/>
    <property type="match status" value="1"/>
</dbReference>
<dbReference type="GO" id="GO:0006080">
    <property type="term" value="P:substituted mannan metabolic process"/>
    <property type="evidence" value="ECO:0007669"/>
    <property type="project" value="InterPro"/>
</dbReference>
<feature type="signal peptide" evidence="5">
    <location>
        <begin position="1"/>
        <end position="28"/>
    </location>
</feature>
<dbReference type="Pfam" id="PF02156">
    <property type="entry name" value="Glyco_hydro_26"/>
    <property type="match status" value="1"/>
</dbReference>
<dbReference type="HOGENOM" id="CLU_016930_1_1_9"/>
<proteinExistence type="inferred from homology"/>
<dbReference type="Pfam" id="PF16990">
    <property type="entry name" value="CBM_35"/>
    <property type="match status" value="1"/>
</dbReference>
<name>F8FE11_PAEMK</name>
<dbReference type="InterPro" id="IPR017853">
    <property type="entry name" value="GH"/>
</dbReference>
<dbReference type="GO" id="GO:0030246">
    <property type="term" value="F:carbohydrate binding"/>
    <property type="evidence" value="ECO:0007669"/>
    <property type="project" value="InterPro"/>
</dbReference>
<dbReference type="SUPFAM" id="SSF49785">
    <property type="entry name" value="Galactose-binding domain-like"/>
    <property type="match status" value="1"/>
</dbReference>
<protein>
    <submittedName>
        <fullName evidence="8">Beta-mannanase</fullName>
    </submittedName>
</protein>
<keyword evidence="5" id="KW-0732">Signal</keyword>
<evidence type="ECO:0000256" key="2">
    <source>
        <dbReference type="ARBA" id="ARBA00022801"/>
    </source>
</evidence>
<dbReference type="Gene3D" id="2.60.120.260">
    <property type="entry name" value="Galactose-binding domain-like"/>
    <property type="match status" value="1"/>
</dbReference>
<comment type="similarity">
    <text evidence="1 4">Belongs to the glycosyl hydrolase 26 family.</text>
</comment>
<dbReference type="InterPro" id="IPR001763">
    <property type="entry name" value="Rhodanese-like_dom"/>
</dbReference>
<dbReference type="PRINTS" id="PR00739">
    <property type="entry name" value="GLHYDRLASE26"/>
</dbReference>
<dbReference type="PROSITE" id="PS51764">
    <property type="entry name" value="GH26"/>
    <property type="match status" value="1"/>
</dbReference>
<evidence type="ECO:0000256" key="1">
    <source>
        <dbReference type="ARBA" id="ARBA00007754"/>
    </source>
</evidence>
<keyword evidence="3 4" id="KW-0326">Glycosidase</keyword>
<sequence length="509" mass="55848">MIPWSRKVSGMIRLALIASLLGSVGSHSAIHAANVEEGKRVVKAAPASPSAEGIKLEAENGILKDSVSIGTEGTGYSGSGYASFQSDGSVTLTYNAAAPELYDISIGYSAPFGDKKTHLVVNGATSEVSLAAASNFVEVSGGKAMLQAGTNTIVIEPYWGYYYIDYIKLTAAAAPDDHDVKSSLTNPNATKETKALMSYLVSQYGNKIISGQQELSSIEWINQQTGKLPAIFSTDLMDYSPSRVEYGASSNEVEKMISWYKDRGGIVALCWHWNAPTGLYNEPGKEWWRGFYTEFTTFDVQYALENPDSEDYQLLIRDIDAIAFQLKRLHDAGVPVLWRPLHEAEGGWFWWGAKGPEPTKQLWRLMYGRLTNDHGLNNLIWVWNSEKADWYPGDDVVDMASIDIYNPAGDYNPISAKYESMVSLVNDKKLVALAENGPIPDPDLLQAYGADWSFFNTWTGSIINDGIVNTAAHLNKVYNHDYVITLDELPSDLYTNCDAEDSGSGGGTK</sequence>
<reference evidence="8 9" key="2">
    <citation type="journal article" date="2013" name="Genome Announc.">
        <title>Genome Sequence of Growth-Improving Paenibacillus mucilaginosus Strain KNP414.</title>
        <authorList>
            <person name="Lu J.J."/>
            <person name="Wang J.F."/>
            <person name="Hu X.F."/>
        </authorList>
    </citation>
    <scope>NUCLEOTIDE SEQUENCE [LARGE SCALE GENOMIC DNA]</scope>
    <source>
        <strain evidence="8 9">KNP414</strain>
    </source>
</reference>
<dbReference type="InterPro" id="IPR005084">
    <property type="entry name" value="CBM6"/>
</dbReference>
<gene>
    <name evidence="8" type="ordered locus">KNP414_04681</name>
</gene>
<evidence type="ECO:0000313" key="8">
    <source>
        <dbReference type="EMBL" id="AEI43211.1"/>
    </source>
</evidence>
<dbReference type="KEGG" id="pms:KNP414_04681"/>
<feature type="chain" id="PRO_5038848787" evidence="5">
    <location>
        <begin position="29"/>
        <end position="509"/>
    </location>
</feature>
<evidence type="ECO:0000256" key="3">
    <source>
        <dbReference type="ARBA" id="ARBA00023295"/>
    </source>
</evidence>
<dbReference type="SUPFAM" id="SSF51445">
    <property type="entry name" value="(Trans)glycosidases"/>
    <property type="match status" value="1"/>
</dbReference>
<dbReference type="PANTHER" id="PTHR40079:SF4">
    <property type="entry name" value="GH26 DOMAIN-CONTAINING PROTEIN-RELATED"/>
    <property type="match status" value="1"/>
</dbReference>
<dbReference type="GO" id="GO:0016985">
    <property type="term" value="F:mannan endo-1,4-beta-mannosidase activity"/>
    <property type="evidence" value="ECO:0007669"/>
    <property type="project" value="InterPro"/>
</dbReference>
<dbReference type="InterPro" id="IPR008979">
    <property type="entry name" value="Galactose-bd-like_sf"/>
</dbReference>
<organism evidence="8 9">
    <name type="scientific">Paenibacillus mucilaginosus (strain KNP414)</name>
    <dbReference type="NCBI Taxonomy" id="1036673"/>
    <lineage>
        <taxon>Bacteria</taxon>
        <taxon>Bacillati</taxon>
        <taxon>Bacillota</taxon>
        <taxon>Bacilli</taxon>
        <taxon>Bacillales</taxon>
        <taxon>Paenibacillaceae</taxon>
        <taxon>Paenibacillus</taxon>
    </lineage>
</organism>
<accession>F8FE11</accession>
<dbReference type="Proteomes" id="UP000006620">
    <property type="component" value="Chromosome"/>
</dbReference>
<keyword evidence="2 4" id="KW-0378">Hydrolase</keyword>
<evidence type="ECO:0000313" key="9">
    <source>
        <dbReference type="Proteomes" id="UP000006620"/>
    </source>
</evidence>
<reference evidence="9" key="1">
    <citation type="submission" date="2011-06" db="EMBL/GenBank/DDBJ databases">
        <title>Complete genome sequence of Paenibacillus mucilaginosus KNP414.</title>
        <authorList>
            <person name="Wang J."/>
            <person name="Hu S."/>
            <person name="Hu X."/>
            <person name="Zhang B."/>
            <person name="Dong D."/>
            <person name="Zhang S."/>
            <person name="Zhao K."/>
            <person name="Wu D."/>
        </authorList>
    </citation>
    <scope>NUCLEOTIDE SEQUENCE [LARGE SCALE GENOMIC DNA]</scope>
    <source>
        <strain evidence="9">KNP414</strain>
    </source>
</reference>
<dbReference type="EMBL" id="CP002869">
    <property type="protein sequence ID" value="AEI43211.1"/>
    <property type="molecule type" value="Genomic_DNA"/>
</dbReference>
<dbReference type="PROSITE" id="PS50206">
    <property type="entry name" value="RHODANESE_3"/>
    <property type="match status" value="1"/>
</dbReference>
<dbReference type="PANTHER" id="PTHR40079">
    <property type="entry name" value="MANNAN ENDO-1,4-BETA-MANNOSIDASE E-RELATED"/>
    <property type="match status" value="1"/>
</dbReference>
<feature type="domain" description="Rhodanese" evidence="6">
    <location>
        <begin position="345"/>
        <end position="360"/>
    </location>
</feature>
<feature type="active site" description="Nucleophile" evidence="4">
    <location>
        <position position="435"/>
    </location>
</feature>